<gene>
    <name evidence="2" type="ORF">PS880_00081</name>
</gene>
<accession>A0A5E7G4E5</accession>
<dbReference type="AlphaFoldDB" id="A0A5E7G4E5"/>
<evidence type="ECO:0000256" key="1">
    <source>
        <dbReference type="SAM" id="MobiDB-lite"/>
    </source>
</evidence>
<organism evidence="2 3">
    <name type="scientific">Pseudomonas fluorescens</name>
    <dbReference type="NCBI Taxonomy" id="294"/>
    <lineage>
        <taxon>Bacteria</taxon>
        <taxon>Pseudomonadati</taxon>
        <taxon>Pseudomonadota</taxon>
        <taxon>Gammaproteobacteria</taxon>
        <taxon>Pseudomonadales</taxon>
        <taxon>Pseudomonadaceae</taxon>
        <taxon>Pseudomonas</taxon>
    </lineage>
</organism>
<feature type="region of interest" description="Disordered" evidence="1">
    <location>
        <begin position="40"/>
        <end position="60"/>
    </location>
</feature>
<proteinExistence type="predicted"/>
<dbReference type="Proteomes" id="UP000375525">
    <property type="component" value="Unassembled WGS sequence"/>
</dbReference>
<protein>
    <submittedName>
        <fullName evidence="2">Uncharacterized protein</fullName>
    </submittedName>
</protein>
<evidence type="ECO:0000313" key="2">
    <source>
        <dbReference type="EMBL" id="VVO46751.1"/>
    </source>
</evidence>
<evidence type="ECO:0000313" key="3">
    <source>
        <dbReference type="Proteomes" id="UP000375525"/>
    </source>
</evidence>
<name>A0A5E7G4E5_PSEFL</name>
<dbReference type="EMBL" id="CABVIH010000001">
    <property type="protein sequence ID" value="VVO46751.1"/>
    <property type="molecule type" value="Genomic_DNA"/>
</dbReference>
<sequence length="60" mass="6790">MLQLSRHTCEAARCVPDSCNLQSDGISPMAWVQQLMRGTPAYNKSKTENTHGRNRQYNHG</sequence>
<reference evidence="2 3" key="1">
    <citation type="submission" date="2019-09" db="EMBL/GenBank/DDBJ databases">
        <authorList>
            <person name="Chandra G."/>
            <person name="Truman W A."/>
        </authorList>
    </citation>
    <scope>NUCLEOTIDE SEQUENCE [LARGE SCALE GENOMIC DNA]</scope>
    <source>
        <strain evidence="2">PS880</strain>
    </source>
</reference>